<gene>
    <name evidence="3" type="ORF">KHLLAP_LOCUS4599</name>
</gene>
<proteinExistence type="predicted"/>
<dbReference type="InterPro" id="IPR018244">
    <property type="entry name" value="Allrgn_V5/Tpx1_CS"/>
</dbReference>
<reference evidence="3" key="1">
    <citation type="submission" date="2023-10" db="EMBL/GenBank/DDBJ databases">
        <authorList>
            <person name="Hackl T."/>
        </authorList>
    </citation>
    <scope>NUCLEOTIDE SEQUENCE</scope>
</reference>
<dbReference type="InterPro" id="IPR001283">
    <property type="entry name" value="CRISP-related"/>
</dbReference>
<evidence type="ECO:0000259" key="2">
    <source>
        <dbReference type="SMART" id="SM00198"/>
    </source>
</evidence>
<feature type="region of interest" description="Disordered" evidence="1">
    <location>
        <begin position="105"/>
        <end position="127"/>
    </location>
</feature>
<evidence type="ECO:0000256" key="1">
    <source>
        <dbReference type="SAM" id="MobiDB-lite"/>
    </source>
</evidence>
<keyword evidence="4" id="KW-1185">Reference proteome</keyword>
<evidence type="ECO:0000313" key="3">
    <source>
        <dbReference type="EMBL" id="CAJ2504131.1"/>
    </source>
</evidence>
<dbReference type="InterPro" id="IPR035940">
    <property type="entry name" value="CAP_sf"/>
</dbReference>
<dbReference type="SMART" id="SM00198">
    <property type="entry name" value="SCP"/>
    <property type="match status" value="1"/>
</dbReference>
<dbReference type="SUPFAM" id="SSF55797">
    <property type="entry name" value="PR-1-like"/>
    <property type="match status" value="1"/>
</dbReference>
<dbReference type="Gene3D" id="3.40.33.10">
    <property type="entry name" value="CAP"/>
    <property type="match status" value="1"/>
</dbReference>
<organism evidence="3 4">
    <name type="scientific">Anthostomella pinea</name>
    <dbReference type="NCBI Taxonomy" id="933095"/>
    <lineage>
        <taxon>Eukaryota</taxon>
        <taxon>Fungi</taxon>
        <taxon>Dikarya</taxon>
        <taxon>Ascomycota</taxon>
        <taxon>Pezizomycotina</taxon>
        <taxon>Sordariomycetes</taxon>
        <taxon>Xylariomycetidae</taxon>
        <taxon>Xylariales</taxon>
        <taxon>Xylariaceae</taxon>
        <taxon>Anthostomella</taxon>
    </lineage>
</organism>
<protein>
    <submittedName>
        <fullName evidence="3">Uu.00g115250.m01.CDS01</fullName>
    </submittedName>
</protein>
<dbReference type="PANTHER" id="PTHR10334">
    <property type="entry name" value="CYSTEINE-RICH SECRETORY PROTEIN-RELATED"/>
    <property type="match status" value="1"/>
</dbReference>
<evidence type="ECO:0000313" key="4">
    <source>
        <dbReference type="Proteomes" id="UP001295740"/>
    </source>
</evidence>
<feature type="domain" description="SCP" evidence="2">
    <location>
        <begin position="128"/>
        <end position="282"/>
    </location>
</feature>
<sequence length="299" mass="31389">MVAAASAMLVAATPLALEERKMETSVVMVYNTVTVTGGAAPALPTMMLGEKAPPQVTQETVMTETAPAVQSPAVVIVTVTPEQAQAEPTTAEQAAATTEVAAQEATVASSPTTAEEAQAAPTEPASDDMQTAAIYHHNLHRSNHSAPEMAWSGKFAGYASNTAATCKFAHDMDQGDKGYGQNIAMWAVSSGAADLGEAGAIKMATTDMWYNGEFAEYLPQYYGQATPDMSGFEKWGHLSQLLWKESTDLGCSAQFCAKGSMYDDMDAWFMVCNYGPPGNVGGGYGTNVLKPLGKSVVTS</sequence>
<dbReference type="CDD" id="cd05380">
    <property type="entry name" value="CAP_euk"/>
    <property type="match status" value="1"/>
</dbReference>
<dbReference type="GO" id="GO:0005576">
    <property type="term" value="C:extracellular region"/>
    <property type="evidence" value="ECO:0007669"/>
    <property type="project" value="InterPro"/>
</dbReference>
<dbReference type="InterPro" id="IPR014044">
    <property type="entry name" value="CAP_dom"/>
</dbReference>
<dbReference type="Pfam" id="PF00188">
    <property type="entry name" value="CAP"/>
    <property type="match status" value="1"/>
</dbReference>
<dbReference type="Proteomes" id="UP001295740">
    <property type="component" value="Unassembled WGS sequence"/>
</dbReference>
<dbReference type="PROSITE" id="PS01010">
    <property type="entry name" value="CRISP_2"/>
    <property type="match status" value="1"/>
</dbReference>
<dbReference type="PRINTS" id="PR00837">
    <property type="entry name" value="V5TPXLIKE"/>
</dbReference>
<feature type="compositionally biased region" description="Low complexity" evidence="1">
    <location>
        <begin position="105"/>
        <end position="124"/>
    </location>
</feature>
<dbReference type="FunFam" id="3.40.33.10:FF:000018">
    <property type="entry name" value="SCP-like extracellular protein, putative"/>
    <property type="match status" value="1"/>
</dbReference>
<accession>A0AAI8VGB8</accession>
<dbReference type="AlphaFoldDB" id="A0AAI8VGB8"/>
<dbReference type="EMBL" id="CAUWAG010000006">
    <property type="protein sequence ID" value="CAJ2504131.1"/>
    <property type="molecule type" value="Genomic_DNA"/>
</dbReference>
<name>A0AAI8VGB8_9PEZI</name>
<comment type="caution">
    <text evidence="3">The sequence shown here is derived from an EMBL/GenBank/DDBJ whole genome shotgun (WGS) entry which is preliminary data.</text>
</comment>